<organism evidence="7 8">
    <name type="scientific">Aspergillus vadensis (strain CBS 113365 / IMI 142717 / IBT 24658)</name>
    <dbReference type="NCBI Taxonomy" id="1448311"/>
    <lineage>
        <taxon>Eukaryota</taxon>
        <taxon>Fungi</taxon>
        <taxon>Dikarya</taxon>
        <taxon>Ascomycota</taxon>
        <taxon>Pezizomycotina</taxon>
        <taxon>Eurotiomycetes</taxon>
        <taxon>Eurotiomycetidae</taxon>
        <taxon>Eurotiales</taxon>
        <taxon>Aspergillaceae</taxon>
        <taxon>Aspergillus</taxon>
        <taxon>Aspergillus subgen. Circumdati</taxon>
    </lineage>
</organism>
<name>A0A319BCB9_ASPVC</name>
<dbReference type="PANTHER" id="PTHR13274">
    <property type="entry name" value="MITOCHONDRIAL RIBOSOMAL PROTEIN S25"/>
    <property type="match status" value="1"/>
</dbReference>
<keyword evidence="3" id="KW-0496">Mitochondrion</keyword>
<dbReference type="InterPro" id="IPR040049">
    <property type="entry name" value="Ribosomal_mS25/mL61"/>
</dbReference>
<dbReference type="OrthoDB" id="1696305at2759"/>
<keyword evidence="2" id="KW-0689">Ribosomal protein</keyword>
<evidence type="ECO:0000256" key="1">
    <source>
        <dbReference type="ARBA" id="ARBA00004173"/>
    </source>
</evidence>
<evidence type="ECO:0000313" key="7">
    <source>
        <dbReference type="EMBL" id="PYH70716.1"/>
    </source>
</evidence>
<dbReference type="AlphaFoldDB" id="A0A319BCB9"/>
<evidence type="ECO:0000256" key="2">
    <source>
        <dbReference type="ARBA" id="ARBA00022980"/>
    </source>
</evidence>
<feature type="region of interest" description="Disordered" evidence="5">
    <location>
        <begin position="206"/>
        <end position="233"/>
    </location>
</feature>
<sequence>MVNLFKRMRKLKTGMFSIYNLIQLPLYSNPTRPFQSLPIDAIPPISESINQPNHPPEKPIKPNPTNTQSQLLNIQVGTGAATLPTVANASKEFPAITRLHLTYARKIYGGHQGARHFWRNCLPRLKYHNPAIPMTVRQTEEQEGPAALTIYFAERASNAASLLSAKDVTDKHAPAPGEAEQTAVLDVKNLDYKDIWAKVKNMTGAQEIQPTPEQESELQKLEQLRQQSDKDRARIAAIRQAKADQERMLQEARGEVEKLRQL</sequence>
<dbReference type="PANTHER" id="PTHR13274:SF2">
    <property type="entry name" value="SMALL RIBOSOMAL SUBUNIT PROTEIN MS25"/>
    <property type="match status" value="1"/>
</dbReference>
<feature type="compositionally biased region" description="Basic and acidic residues" evidence="5">
    <location>
        <begin position="217"/>
        <end position="233"/>
    </location>
</feature>
<dbReference type="Proteomes" id="UP000248405">
    <property type="component" value="Unassembled WGS sequence"/>
</dbReference>
<feature type="domain" description="Ribosomal protein/NADH dehydrogenase" evidence="6">
    <location>
        <begin position="106"/>
        <end position="206"/>
    </location>
</feature>
<dbReference type="Gene3D" id="3.40.30.10">
    <property type="entry name" value="Glutaredoxin"/>
    <property type="match status" value="1"/>
</dbReference>
<dbReference type="GO" id="GO:0005840">
    <property type="term" value="C:ribosome"/>
    <property type="evidence" value="ECO:0007669"/>
    <property type="project" value="UniProtKB-KW"/>
</dbReference>
<protein>
    <recommendedName>
        <fullName evidence="6">Ribosomal protein/NADH dehydrogenase domain-containing protein</fullName>
    </recommendedName>
</protein>
<keyword evidence="4" id="KW-0687">Ribonucleoprotein</keyword>
<dbReference type="Pfam" id="PF05047">
    <property type="entry name" value="L51_S25_CI-B8"/>
    <property type="match status" value="1"/>
</dbReference>
<dbReference type="GO" id="GO:0003735">
    <property type="term" value="F:structural constituent of ribosome"/>
    <property type="evidence" value="ECO:0007669"/>
    <property type="project" value="InterPro"/>
</dbReference>
<dbReference type="SMART" id="SM00916">
    <property type="entry name" value="L51_S25_CI-B8"/>
    <property type="match status" value="1"/>
</dbReference>
<evidence type="ECO:0000259" key="6">
    <source>
        <dbReference type="SMART" id="SM00916"/>
    </source>
</evidence>
<gene>
    <name evidence="7" type="ORF">BO88DRAFT_486824</name>
</gene>
<feature type="region of interest" description="Disordered" evidence="5">
    <location>
        <begin position="45"/>
        <end position="67"/>
    </location>
</feature>
<evidence type="ECO:0000256" key="5">
    <source>
        <dbReference type="SAM" id="MobiDB-lite"/>
    </source>
</evidence>
<dbReference type="RefSeq" id="XP_025564510.1">
    <property type="nucleotide sequence ID" value="XM_025712492.1"/>
</dbReference>
<accession>A0A319BCB9</accession>
<evidence type="ECO:0000256" key="3">
    <source>
        <dbReference type="ARBA" id="ARBA00023128"/>
    </source>
</evidence>
<evidence type="ECO:0000313" key="8">
    <source>
        <dbReference type="Proteomes" id="UP000248405"/>
    </source>
</evidence>
<dbReference type="SUPFAM" id="SSF52833">
    <property type="entry name" value="Thioredoxin-like"/>
    <property type="match status" value="1"/>
</dbReference>
<dbReference type="GO" id="GO:0005739">
    <property type="term" value="C:mitochondrion"/>
    <property type="evidence" value="ECO:0007669"/>
    <property type="project" value="UniProtKB-SubCell"/>
</dbReference>
<keyword evidence="8" id="KW-1185">Reference proteome</keyword>
<evidence type="ECO:0000256" key="4">
    <source>
        <dbReference type="ARBA" id="ARBA00023274"/>
    </source>
</evidence>
<dbReference type="InterPro" id="IPR007741">
    <property type="entry name" value="Ribosomal_mL43/mS25/NADH_DH"/>
</dbReference>
<reference evidence="7" key="1">
    <citation type="submission" date="2016-12" db="EMBL/GenBank/DDBJ databases">
        <title>The genomes of Aspergillus section Nigri reveals drivers in fungal speciation.</title>
        <authorList>
            <consortium name="DOE Joint Genome Institute"/>
            <person name="Vesth T.C."/>
            <person name="Nybo J."/>
            <person name="Theobald S."/>
            <person name="Brandl J."/>
            <person name="Frisvad J.C."/>
            <person name="Nielsen K.F."/>
            <person name="Lyhne E.K."/>
            <person name="Kogle M.E."/>
            <person name="Kuo A."/>
            <person name="Riley R."/>
            <person name="Clum A."/>
            <person name="Nolan M."/>
            <person name="Lipzen A."/>
            <person name="Salamov A."/>
            <person name="Henrissat B."/>
            <person name="Wiebenga A."/>
            <person name="De Vries R.P."/>
            <person name="Grigoriev I.V."/>
            <person name="Mortensen U.H."/>
            <person name="Andersen M.R."/>
            <person name="Baker S.E."/>
        </authorList>
    </citation>
    <scope>NUCLEOTIDE SEQUENCE [LARGE SCALE GENOMIC DNA]</scope>
    <source>
        <strain evidence="7">CBS 113365</strain>
    </source>
</reference>
<dbReference type="GeneID" id="37217084"/>
<dbReference type="InterPro" id="IPR036249">
    <property type="entry name" value="Thioredoxin-like_sf"/>
</dbReference>
<dbReference type="GO" id="GO:1990904">
    <property type="term" value="C:ribonucleoprotein complex"/>
    <property type="evidence" value="ECO:0007669"/>
    <property type="project" value="UniProtKB-KW"/>
</dbReference>
<proteinExistence type="predicted"/>
<comment type="subcellular location">
    <subcellularLocation>
        <location evidence="1">Mitochondrion</location>
    </subcellularLocation>
</comment>
<dbReference type="EMBL" id="KZ821620">
    <property type="protein sequence ID" value="PYH70716.1"/>
    <property type="molecule type" value="Genomic_DNA"/>
</dbReference>